<dbReference type="OrthoDB" id="1372046at2759"/>
<keyword evidence="10" id="KW-1185">Reference proteome</keyword>
<dbReference type="Pfam" id="PF00067">
    <property type="entry name" value="p450"/>
    <property type="match status" value="1"/>
</dbReference>
<evidence type="ECO:0000313" key="9">
    <source>
        <dbReference type="EMBL" id="PVD29648.1"/>
    </source>
</evidence>
<dbReference type="GO" id="GO:0016705">
    <property type="term" value="F:oxidoreductase activity, acting on paired donors, with incorporation or reduction of molecular oxygen"/>
    <property type="evidence" value="ECO:0007669"/>
    <property type="project" value="InterPro"/>
</dbReference>
<evidence type="ECO:0000256" key="7">
    <source>
        <dbReference type="PIRSR" id="PIRSR602403-1"/>
    </source>
</evidence>
<name>A0A2T7P8A1_POMCA</name>
<dbReference type="EMBL" id="PZQS01000005">
    <property type="protein sequence ID" value="PVD29648.1"/>
    <property type="molecule type" value="Genomic_DNA"/>
</dbReference>
<keyword evidence="3 7" id="KW-0479">Metal-binding</keyword>
<dbReference type="SUPFAM" id="SSF48264">
    <property type="entry name" value="Cytochrome P450"/>
    <property type="match status" value="1"/>
</dbReference>
<organism evidence="9 10">
    <name type="scientific">Pomacea canaliculata</name>
    <name type="common">Golden apple snail</name>
    <dbReference type="NCBI Taxonomy" id="400727"/>
    <lineage>
        <taxon>Eukaryota</taxon>
        <taxon>Metazoa</taxon>
        <taxon>Spiralia</taxon>
        <taxon>Lophotrochozoa</taxon>
        <taxon>Mollusca</taxon>
        <taxon>Gastropoda</taxon>
        <taxon>Caenogastropoda</taxon>
        <taxon>Architaenioglossa</taxon>
        <taxon>Ampullarioidea</taxon>
        <taxon>Ampullariidae</taxon>
        <taxon>Pomacea</taxon>
    </lineage>
</organism>
<gene>
    <name evidence="9" type="ORF">C0Q70_08903</name>
</gene>
<dbReference type="Gene3D" id="1.10.630.10">
    <property type="entry name" value="Cytochrome P450"/>
    <property type="match status" value="1"/>
</dbReference>
<dbReference type="GO" id="GO:0005506">
    <property type="term" value="F:iron ion binding"/>
    <property type="evidence" value="ECO:0007669"/>
    <property type="project" value="InterPro"/>
</dbReference>
<evidence type="ECO:0000313" key="10">
    <source>
        <dbReference type="Proteomes" id="UP000245119"/>
    </source>
</evidence>
<protein>
    <submittedName>
        <fullName evidence="9">Uncharacterized protein</fullName>
    </submittedName>
</protein>
<comment type="cofactor">
    <cofactor evidence="7">
        <name>heme</name>
        <dbReference type="ChEBI" id="CHEBI:30413"/>
    </cofactor>
</comment>
<comment type="caution">
    <text evidence="9">The sequence shown here is derived from an EMBL/GenBank/DDBJ whole genome shotgun (WGS) entry which is preliminary data.</text>
</comment>
<dbReference type="AlphaFoldDB" id="A0A2T7P8A1"/>
<dbReference type="InterPro" id="IPR017972">
    <property type="entry name" value="Cyt_P450_CS"/>
</dbReference>
<dbReference type="PANTHER" id="PTHR24286:SF384">
    <property type="entry name" value="P450, PUTATIVE (EUROFUNG)-RELATED"/>
    <property type="match status" value="1"/>
</dbReference>
<evidence type="ECO:0000256" key="6">
    <source>
        <dbReference type="ARBA" id="ARBA00023033"/>
    </source>
</evidence>
<sequence length="519" mass="58412">MEDLARTRLMLTMESSLLAVIACTLLTYVWATLIWPRKFEHMRDDACPLPLPPGTMGCPFIGESLELCRKGSDFFSERLKRYGPVYKTHIFGKPTVRVVGASNVRPVLMGEHHSVSSQWPSSVTQLVGSKALLSLTGDEHRVVRQTIAAAFTPTILATFVPHIQEVTRSHLKRWCEESEGKGQILAFPSCQALVGDLFLKVFLGSVRDCSHQQHLLSALHEVSSNLFSVSPCLPGTGWWKATKAKKILMDEIRQKMSRSQSETTDSYLRILQDLSQSECGNGARLNHHRQVIEDNIIELLIASFANTPSALCSALLATGREAEVVDEIEKCLEKHGLMETSDTGELASLTYDLVMKLDYVHRVVLEVLRVFPPAGAGFRMVDKTLEIGGFQIPKGWRVAFSIRETQQTTKVFEDPESFWPDRWLKWNPEEMEATQRFSYLPFGLGARSCVGKRLANLVQAIFLVELVRHCRWTVLNPRPNILHIPSTRPADDMPTVFKCREHVSFASVGHFAVRPTWTD</sequence>
<dbReference type="InterPro" id="IPR001128">
    <property type="entry name" value="Cyt_P450"/>
</dbReference>
<dbReference type="GO" id="GO:0004497">
    <property type="term" value="F:monooxygenase activity"/>
    <property type="evidence" value="ECO:0007669"/>
    <property type="project" value="UniProtKB-KW"/>
</dbReference>
<keyword evidence="5 7" id="KW-0408">Iron</keyword>
<dbReference type="PRINTS" id="PR00465">
    <property type="entry name" value="EP450IV"/>
</dbReference>
<comment type="similarity">
    <text evidence="1 8">Belongs to the cytochrome P450 family.</text>
</comment>
<proteinExistence type="inferred from homology"/>
<dbReference type="GO" id="GO:0020037">
    <property type="term" value="F:heme binding"/>
    <property type="evidence" value="ECO:0007669"/>
    <property type="project" value="InterPro"/>
</dbReference>
<dbReference type="InterPro" id="IPR002403">
    <property type="entry name" value="Cyt_P450_E_grp-IV"/>
</dbReference>
<dbReference type="Proteomes" id="UP000245119">
    <property type="component" value="Linkage Group LG5"/>
</dbReference>
<dbReference type="InterPro" id="IPR036396">
    <property type="entry name" value="Cyt_P450_sf"/>
</dbReference>
<feature type="binding site" description="axial binding residue" evidence="7">
    <location>
        <position position="449"/>
    </location>
    <ligand>
        <name>heme</name>
        <dbReference type="ChEBI" id="CHEBI:30413"/>
    </ligand>
    <ligandPart>
        <name>Fe</name>
        <dbReference type="ChEBI" id="CHEBI:18248"/>
    </ligandPart>
</feature>
<accession>A0A2T7P8A1</accession>
<keyword evidence="4 8" id="KW-0560">Oxidoreductase</keyword>
<dbReference type="STRING" id="400727.A0A2T7P8A1"/>
<dbReference type="GO" id="GO:0034653">
    <property type="term" value="P:retinoic acid catabolic process"/>
    <property type="evidence" value="ECO:0007669"/>
    <property type="project" value="UniProtKB-ARBA"/>
</dbReference>
<evidence type="ECO:0000256" key="2">
    <source>
        <dbReference type="ARBA" id="ARBA00022617"/>
    </source>
</evidence>
<keyword evidence="2 7" id="KW-0349">Heme</keyword>
<evidence type="ECO:0000256" key="4">
    <source>
        <dbReference type="ARBA" id="ARBA00023002"/>
    </source>
</evidence>
<evidence type="ECO:0000256" key="8">
    <source>
        <dbReference type="RuleBase" id="RU000461"/>
    </source>
</evidence>
<evidence type="ECO:0000256" key="1">
    <source>
        <dbReference type="ARBA" id="ARBA00010617"/>
    </source>
</evidence>
<dbReference type="PROSITE" id="PS00086">
    <property type="entry name" value="CYTOCHROME_P450"/>
    <property type="match status" value="1"/>
</dbReference>
<dbReference type="GO" id="GO:0016125">
    <property type="term" value="P:sterol metabolic process"/>
    <property type="evidence" value="ECO:0007669"/>
    <property type="project" value="TreeGrafter"/>
</dbReference>
<evidence type="ECO:0000256" key="5">
    <source>
        <dbReference type="ARBA" id="ARBA00023004"/>
    </source>
</evidence>
<dbReference type="PANTHER" id="PTHR24286">
    <property type="entry name" value="CYTOCHROME P450 26"/>
    <property type="match status" value="1"/>
</dbReference>
<keyword evidence="6 8" id="KW-0503">Monooxygenase</keyword>
<reference evidence="9 10" key="1">
    <citation type="submission" date="2018-04" db="EMBL/GenBank/DDBJ databases">
        <title>The genome of golden apple snail Pomacea canaliculata provides insight into stress tolerance and invasive adaptation.</title>
        <authorList>
            <person name="Liu C."/>
            <person name="Liu B."/>
            <person name="Ren Y."/>
            <person name="Zhang Y."/>
            <person name="Wang H."/>
            <person name="Li S."/>
            <person name="Jiang F."/>
            <person name="Yin L."/>
            <person name="Zhang G."/>
            <person name="Qian W."/>
            <person name="Fan W."/>
        </authorList>
    </citation>
    <scope>NUCLEOTIDE SEQUENCE [LARGE SCALE GENOMIC DNA]</scope>
    <source>
        <strain evidence="9">SZHN2017</strain>
        <tissue evidence="9">Muscle</tissue>
    </source>
</reference>
<evidence type="ECO:0000256" key="3">
    <source>
        <dbReference type="ARBA" id="ARBA00022723"/>
    </source>
</evidence>